<gene>
    <name evidence="2" type="ORF">Cco03nite_05340</name>
</gene>
<sequence length="75" mass="7698">MDRDANAARNLAALAAAVSTGTGVAGDQDAQASNPCGADRQTRATTRPRKRPGGRAGGKIPHQRTETGIFAGPKR</sequence>
<dbReference type="AlphaFoldDB" id="A0A8J3KUW9"/>
<dbReference type="EMBL" id="BONI01000004">
    <property type="protein sequence ID" value="GIG03834.1"/>
    <property type="molecule type" value="Genomic_DNA"/>
</dbReference>
<evidence type="ECO:0000313" key="3">
    <source>
        <dbReference type="Proteomes" id="UP000630887"/>
    </source>
</evidence>
<proteinExistence type="predicted"/>
<comment type="caution">
    <text evidence="2">The sequence shown here is derived from an EMBL/GenBank/DDBJ whole genome shotgun (WGS) entry which is preliminary data.</text>
</comment>
<name>A0A8J3KUW9_9ACTN</name>
<dbReference type="Proteomes" id="UP000630887">
    <property type="component" value="Unassembled WGS sequence"/>
</dbReference>
<feature type="region of interest" description="Disordered" evidence="1">
    <location>
        <begin position="19"/>
        <end position="75"/>
    </location>
</feature>
<protein>
    <submittedName>
        <fullName evidence="2">Uncharacterized protein</fullName>
    </submittedName>
</protein>
<evidence type="ECO:0000313" key="2">
    <source>
        <dbReference type="EMBL" id="GIG03834.1"/>
    </source>
</evidence>
<organism evidence="2 3">
    <name type="scientific">Catellatospora coxensis</name>
    <dbReference type="NCBI Taxonomy" id="310354"/>
    <lineage>
        <taxon>Bacteria</taxon>
        <taxon>Bacillati</taxon>
        <taxon>Actinomycetota</taxon>
        <taxon>Actinomycetes</taxon>
        <taxon>Micromonosporales</taxon>
        <taxon>Micromonosporaceae</taxon>
        <taxon>Catellatospora</taxon>
    </lineage>
</organism>
<accession>A0A8J3KUW9</accession>
<keyword evidence="3" id="KW-1185">Reference proteome</keyword>
<evidence type="ECO:0000256" key="1">
    <source>
        <dbReference type="SAM" id="MobiDB-lite"/>
    </source>
</evidence>
<reference evidence="2 3" key="1">
    <citation type="submission" date="2021-01" db="EMBL/GenBank/DDBJ databases">
        <title>Whole genome shotgun sequence of Catellatospora coxensis NBRC 107359.</title>
        <authorList>
            <person name="Komaki H."/>
            <person name="Tamura T."/>
        </authorList>
    </citation>
    <scope>NUCLEOTIDE SEQUENCE [LARGE SCALE GENOMIC DNA]</scope>
    <source>
        <strain evidence="2 3">NBRC 107359</strain>
    </source>
</reference>